<dbReference type="GO" id="GO:0007165">
    <property type="term" value="P:signal transduction"/>
    <property type="evidence" value="ECO:0007669"/>
    <property type="project" value="InterPro"/>
</dbReference>
<dbReference type="PANTHER" id="PTHR46663">
    <property type="entry name" value="DIGUANYLATE CYCLASE DGCT-RELATED"/>
    <property type="match status" value="1"/>
</dbReference>
<dbReference type="EMBL" id="QRHE01000005">
    <property type="protein sequence ID" value="RHF51827.1"/>
    <property type="molecule type" value="Genomic_DNA"/>
</dbReference>
<dbReference type="Gene3D" id="3.30.450.20">
    <property type="entry name" value="PAS domain"/>
    <property type="match status" value="2"/>
</dbReference>
<dbReference type="GO" id="GO:0016020">
    <property type="term" value="C:membrane"/>
    <property type="evidence" value="ECO:0007669"/>
    <property type="project" value="InterPro"/>
</dbReference>
<dbReference type="Proteomes" id="UP000283442">
    <property type="component" value="Unassembled WGS sequence"/>
</dbReference>
<organism evidence="4 5">
    <name type="scientific">Mitsuokella multacida</name>
    <dbReference type="NCBI Taxonomy" id="52226"/>
    <lineage>
        <taxon>Bacteria</taxon>
        <taxon>Bacillati</taxon>
        <taxon>Bacillota</taxon>
        <taxon>Negativicutes</taxon>
        <taxon>Selenomonadales</taxon>
        <taxon>Selenomonadaceae</taxon>
        <taxon>Mitsuokella</taxon>
    </lineage>
</organism>
<dbReference type="SUPFAM" id="SSF158472">
    <property type="entry name" value="HAMP domain-like"/>
    <property type="match status" value="1"/>
</dbReference>
<evidence type="ECO:0000313" key="5">
    <source>
        <dbReference type="Proteomes" id="UP000283442"/>
    </source>
</evidence>
<dbReference type="InterPro" id="IPR003660">
    <property type="entry name" value="HAMP_dom"/>
</dbReference>
<dbReference type="Gene3D" id="6.10.340.10">
    <property type="match status" value="1"/>
</dbReference>
<dbReference type="PROSITE" id="PS50887">
    <property type="entry name" value="GGDEF"/>
    <property type="match status" value="1"/>
</dbReference>
<feature type="domain" description="GGDEF" evidence="3">
    <location>
        <begin position="423"/>
        <end position="554"/>
    </location>
</feature>
<dbReference type="SMART" id="SM00304">
    <property type="entry name" value="HAMP"/>
    <property type="match status" value="1"/>
</dbReference>
<keyword evidence="1" id="KW-0812">Transmembrane</keyword>
<dbReference type="InterPro" id="IPR000160">
    <property type="entry name" value="GGDEF_dom"/>
</dbReference>
<dbReference type="Gene3D" id="3.30.70.270">
    <property type="match status" value="1"/>
</dbReference>
<evidence type="ECO:0000259" key="3">
    <source>
        <dbReference type="PROSITE" id="PS50887"/>
    </source>
</evidence>
<sequence length="702" mass="79708">MKLKLFYSLKRKVLAVCLAGMILMALCVGGISLWTISHLTYDYEIQNMNHIVDTKATIINDELLRSENVVDYAANSVSREIKDPAKLRDPEFQQRMAEFVDNDFQNAKTDLNIICSYYLYYPSANVSALWKASDDRDEHFYDVLAQQRGESGQAAPRHVVAFAYLMDQGKAAWTQPYYSPYLNRYIISYLRPIYEDGVMVAIIGVDLDFQAFIDRLYAKPSEGEEHGMIILSDATGTVEYSPKKPLGVPLVDKDIHLKDTADKVAEAGQTDNEMLSYTWAGEPSLAGIKTLRNGMNFIDLRQIPQIYDRTHKAFMQMGFGLVAVCILASLLPLYMISRLSERLQLVIEAAKEVGEGNYDVKLHDMHPDDIGELSRNFQAMAEKVAAAQENLTYMSQHDALTGILNRMGLDKEVADWLKAHPASHGALVSLDLDGFKFINDLHGHMAGDEALRTLAKDLIESFGHDQIIGRNGGDEFVVFMKDTEPEQAEKVIKAFSNKVKTFTYDGERHVFSVSIGYTLYKGDGTSLSRLFHQSDTALYAVKLRGRNHYRAYEPTMENLNRTSLGFNLENITKNLPLALLVTEAKEDGKILFINKAMLDLLDCRSVTEFMAFTEEKQNHIICECDRERVRQLTEQQLLEDAGKTYSVTYCIRTVKGQRKHIFSVWRMADNPNYGRVFYATLVEQKFLWPFVSEHLSEDDDLT</sequence>
<feature type="transmembrane region" description="Helical" evidence="1">
    <location>
        <begin position="12"/>
        <end position="36"/>
    </location>
</feature>
<dbReference type="RefSeq" id="WP_118176010.1">
    <property type="nucleotide sequence ID" value="NZ_JAQEAO010000002.1"/>
</dbReference>
<dbReference type="SUPFAM" id="SSF55073">
    <property type="entry name" value="Nucleotide cyclase"/>
    <property type="match status" value="1"/>
</dbReference>
<name>A0A414NX77_9FIRM</name>
<gene>
    <name evidence="4" type="ORF">DW674_06295</name>
</gene>
<proteinExistence type="predicted"/>
<dbReference type="InterPro" id="IPR052163">
    <property type="entry name" value="DGC-Regulatory_Protein"/>
</dbReference>
<keyword evidence="1" id="KW-1133">Transmembrane helix</keyword>
<dbReference type="Pfam" id="PF00990">
    <property type="entry name" value="GGDEF"/>
    <property type="match status" value="1"/>
</dbReference>
<dbReference type="NCBIfam" id="TIGR00254">
    <property type="entry name" value="GGDEF"/>
    <property type="match status" value="1"/>
</dbReference>
<keyword evidence="1" id="KW-0472">Membrane</keyword>
<dbReference type="SMART" id="SM00267">
    <property type="entry name" value="GGDEF"/>
    <property type="match status" value="1"/>
</dbReference>
<dbReference type="InterPro" id="IPR043128">
    <property type="entry name" value="Rev_trsase/Diguanyl_cyclase"/>
</dbReference>
<accession>A0A414NX77</accession>
<comment type="caution">
    <text evidence="4">The sequence shown here is derived from an EMBL/GenBank/DDBJ whole genome shotgun (WGS) entry which is preliminary data.</text>
</comment>
<reference evidence="4 5" key="1">
    <citation type="submission" date="2018-08" db="EMBL/GenBank/DDBJ databases">
        <title>A genome reference for cultivated species of the human gut microbiota.</title>
        <authorList>
            <person name="Zou Y."/>
            <person name="Xue W."/>
            <person name="Luo G."/>
        </authorList>
    </citation>
    <scope>NUCLEOTIDE SEQUENCE [LARGE SCALE GENOMIC DNA]</scope>
    <source>
        <strain evidence="4 5">AM25-21AC</strain>
    </source>
</reference>
<dbReference type="PROSITE" id="PS50885">
    <property type="entry name" value="HAMP"/>
    <property type="match status" value="1"/>
</dbReference>
<dbReference type="PANTHER" id="PTHR46663:SF2">
    <property type="entry name" value="GGDEF DOMAIN-CONTAINING PROTEIN"/>
    <property type="match status" value="1"/>
</dbReference>
<protein>
    <submittedName>
        <fullName evidence="4">Sensor domain-containing diguanylate cyclase</fullName>
    </submittedName>
</protein>
<dbReference type="Pfam" id="PF00672">
    <property type="entry name" value="HAMP"/>
    <property type="match status" value="1"/>
</dbReference>
<evidence type="ECO:0000259" key="2">
    <source>
        <dbReference type="PROSITE" id="PS50885"/>
    </source>
</evidence>
<evidence type="ECO:0000256" key="1">
    <source>
        <dbReference type="SAM" id="Phobius"/>
    </source>
</evidence>
<dbReference type="CDD" id="cd01949">
    <property type="entry name" value="GGDEF"/>
    <property type="match status" value="1"/>
</dbReference>
<dbReference type="SUPFAM" id="SSF55785">
    <property type="entry name" value="PYP-like sensor domain (PAS domain)"/>
    <property type="match status" value="1"/>
</dbReference>
<evidence type="ECO:0000313" key="4">
    <source>
        <dbReference type="EMBL" id="RHF51827.1"/>
    </source>
</evidence>
<dbReference type="InterPro" id="IPR029787">
    <property type="entry name" value="Nucleotide_cyclase"/>
</dbReference>
<feature type="domain" description="HAMP" evidence="2">
    <location>
        <begin position="337"/>
        <end position="389"/>
    </location>
</feature>
<dbReference type="AlphaFoldDB" id="A0A414NX77"/>
<dbReference type="InterPro" id="IPR035965">
    <property type="entry name" value="PAS-like_dom_sf"/>
</dbReference>
<dbReference type="OrthoDB" id="9805474at2"/>
<dbReference type="CDD" id="cd06225">
    <property type="entry name" value="HAMP"/>
    <property type="match status" value="1"/>
</dbReference>